<name>A0ABP9GA10_9FLAO</name>
<dbReference type="EMBL" id="BAABJJ010000006">
    <property type="protein sequence ID" value="GAA4934885.1"/>
    <property type="molecule type" value="Genomic_DNA"/>
</dbReference>
<protein>
    <recommendedName>
        <fullName evidence="3">MORN repeat variant</fullName>
    </recommendedName>
</protein>
<accession>A0ABP9GA10</accession>
<reference evidence="2" key="1">
    <citation type="journal article" date="2019" name="Int. J. Syst. Evol. Microbiol.">
        <title>The Global Catalogue of Microorganisms (GCM) 10K type strain sequencing project: providing services to taxonomists for standard genome sequencing and annotation.</title>
        <authorList>
            <consortium name="The Broad Institute Genomics Platform"/>
            <consortium name="The Broad Institute Genome Sequencing Center for Infectious Disease"/>
            <person name="Wu L."/>
            <person name="Ma J."/>
        </authorList>
    </citation>
    <scope>NUCLEOTIDE SEQUENCE [LARGE SCALE GENOMIC DNA]</scope>
    <source>
        <strain evidence="2">JCM 18285</strain>
    </source>
</reference>
<dbReference type="RefSeq" id="WP_345189885.1">
    <property type="nucleotide sequence ID" value="NZ_BAABJJ010000006.1"/>
</dbReference>
<dbReference type="Proteomes" id="UP001501302">
    <property type="component" value="Unassembled WGS sequence"/>
</dbReference>
<organism evidence="1 2">
    <name type="scientific">Algibacter agarivorans</name>
    <dbReference type="NCBI Taxonomy" id="1109741"/>
    <lineage>
        <taxon>Bacteria</taxon>
        <taxon>Pseudomonadati</taxon>
        <taxon>Bacteroidota</taxon>
        <taxon>Flavobacteriia</taxon>
        <taxon>Flavobacteriales</taxon>
        <taxon>Flavobacteriaceae</taxon>
        <taxon>Algibacter</taxon>
    </lineage>
</organism>
<evidence type="ECO:0000313" key="2">
    <source>
        <dbReference type="Proteomes" id="UP001501302"/>
    </source>
</evidence>
<evidence type="ECO:0008006" key="3">
    <source>
        <dbReference type="Google" id="ProtNLM"/>
    </source>
</evidence>
<proteinExistence type="predicted"/>
<evidence type="ECO:0000313" key="1">
    <source>
        <dbReference type="EMBL" id="GAA4934885.1"/>
    </source>
</evidence>
<sequence>MNRKVIISTILILTTLLTFGQFSEKKIETDSSHIRIIKNSVYKTYTETYKFKDLEWYSVHFIKDTTRLNTEGWSIKDGKRIGIWKEYNFEGQLMYTRDYDNAVCEVNKSLYPFHNTLERMKTKADNLIINTYSKEFFEKHVRFDFNCYAYDEDGYVGSWTEPIERKPTKFLFRYQVKLNTSEWYDEMIGIELNENGEYVPNEGFWNNYGFEKVNSNSKTFKIDKNKAIEIAKSKGLQTNDLSKVAEFLKWEKFKKPEFYNGQFKYYITEFTDEIKDIKTEGRSRITYKYNVYSFDPWTGEFIEKKRMKRVREWEKNSGFTSDLKPDE</sequence>
<comment type="caution">
    <text evidence="1">The sequence shown here is derived from an EMBL/GenBank/DDBJ whole genome shotgun (WGS) entry which is preliminary data.</text>
</comment>
<keyword evidence="2" id="KW-1185">Reference proteome</keyword>
<gene>
    <name evidence="1" type="ORF">GCM10023314_04060</name>
</gene>